<accession>A0A239HX61</accession>
<dbReference type="EMBL" id="FZOY01000004">
    <property type="protein sequence ID" value="SNS85648.1"/>
    <property type="molecule type" value="Genomic_DNA"/>
</dbReference>
<proteinExistence type="predicted"/>
<feature type="transmembrane region" description="Helical" evidence="1">
    <location>
        <begin position="104"/>
        <end position="122"/>
    </location>
</feature>
<dbReference type="Proteomes" id="UP000198426">
    <property type="component" value="Unassembled WGS sequence"/>
</dbReference>
<keyword evidence="3" id="KW-1185">Reference proteome</keyword>
<name>A0A239HX61_9RHOB</name>
<dbReference type="AlphaFoldDB" id="A0A239HX61"/>
<evidence type="ECO:0000313" key="3">
    <source>
        <dbReference type="Proteomes" id="UP000198426"/>
    </source>
</evidence>
<evidence type="ECO:0000256" key="1">
    <source>
        <dbReference type="SAM" id="Phobius"/>
    </source>
</evidence>
<protein>
    <recommendedName>
        <fullName evidence="4">DUF998 domain-containing protein</fullName>
    </recommendedName>
</protein>
<keyword evidence="1" id="KW-0472">Membrane</keyword>
<keyword evidence="1" id="KW-1133">Transmembrane helix</keyword>
<feature type="transmembrane region" description="Helical" evidence="1">
    <location>
        <begin position="137"/>
        <end position="154"/>
    </location>
</feature>
<sequence length="225" mass="24388">MGKMTPTSPQKHLKQRVAEVLGYAPGAWKSPLLAAGLCLLFSAAMVALADSQGIDISSILRDPSSEFDVPHYAGGISFIGITMLILTSGCLALAAAVDRPHRRLFLLVGVYSMMLALDDRFILHERHYPRLGIEEEVLMGIYGLIGLVILWCLWRGPLRAWTQGLCVAIGIMGLAVVADLGHASYVIEDLLKVASFGGWFGFWLALTAHRCRTAASAETPSAEQH</sequence>
<reference evidence="2 3" key="1">
    <citation type="submission" date="2017-06" db="EMBL/GenBank/DDBJ databases">
        <authorList>
            <person name="Kim H.J."/>
            <person name="Triplett B.A."/>
        </authorList>
    </citation>
    <scope>NUCLEOTIDE SEQUENCE [LARGE SCALE GENOMIC DNA]</scope>
    <source>
        <strain evidence="2 3">DSM 29339</strain>
    </source>
</reference>
<feature type="transmembrane region" description="Helical" evidence="1">
    <location>
        <begin position="75"/>
        <end position="97"/>
    </location>
</feature>
<evidence type="ECO:0008006" key="4">
    <source>
        <dbReference type="Google" id="ProtNLM"/>
    </source>
</evidence>
<feature type="transmembrane region" description="Helical" evidence="1">
    <location>
        <begin position="161"/>
        <end position="178"/>
    </location>
</feature>
<organism evidence="2 3">
    <name type="scientific">Tropicimonas sediminicola</name>
    <dbReference type="NCBI Taxonomy" id="1031541"/>
    <lineage>
        <taxon>Bacteria</taxon>
        <taxon>Pseudomonadati</taxon>
        <taxon>Pseudomonadota</taxon>
        <taxon>Alphaproteobacteria</taxon>
        <taxon>Rhodobacterales</taxon>
        <taxon>Roseobacteraceae</taxon>
        <taxon>Tropicimonas</taxon>
    </lineage>
</organism>
<evidence type="ECO:0000313" key="2">
    <source>
        <dbReference type="EMBL" id="SNS85648.1"/>
    </source>
</evidence>
<gene>
    <name evidence="2" type="ORF">SAMN05421757_10466</name>
</gene>
<keyword evidence="1" id="KW-0812">Transmembrane</keyword>